<protein>
    <submittedName>
        <fullName evidence="2">Glycosyltransferase family 2 protein</fullName>
    </submittedName>
</protein>
<dbReference type="PANTHER" id="PTHR22916:SF3">
    <property type="entry name" value="UDP-GLCNAC:BETAGAL BETA-1,3-N-ACETYLGLUCOSAMINYLTRANSFERASE-LIKE PROTEIN 1"/>
    <property type="match status" value="1"/>
</dbReference>
<evidence type="ECO:0000313" key="2">
    <source>
        <dbReference type="EMBL" id="NEZ58196.1"/>
    </source>
</evidence>
<dbReference type="CDD" id="cd00761">
    <property type="entry name" value="Glyco_tranf_GTA_type"/>
    <property type="match status" value="1"/>
</dbReference>
<dbReference type="PANTHER" id="PTHR22916">
    <property type="entry name" value="GLYCOSYLTRANSFERASE"/>
    <property type="match status" value="1"/>
</dbReference>
<dbReference type="Proteomes" id="UP000481033">
    <property type="component" value="Unassembled WGS sequence"/>
</dbReference>
<organism evidence="2 3">
    <name type="scientific">Adonisia turfae CCMR0081</name>
    <dbReference type="NCBI Taxonomy" id="2292702"/>
    <lineage>
        <taxon>Bacteria</taxon>
        <taxon>Bacillati</taxon>
        <taxon>Cyanobacteriota</taxon>
        <taxon>Adonisia</taxon>
        <taxon>Adonisia turfae</taxon>
    </lineage>
</organism>
<evidence type="ECO:0000313" key="3">
    <source>
        <dbReference type="Proteomes" id="UP000481033"/>
    </source>
</evidence>
<dbReference type="Pfam" id="PF00535">
    <property type="entry name" value="Glycos_transf_2"/>
    <property type="match status" value="1"/>
</dbReference>
<keyword evidence="3" id="KW-1185">Reference proteome</keyword>
<comment type="caution">
    <text evidence="2">The sequence shown here is derived from an EMBL/GenBank/DDBJ whole genome shotgun (WGS) entry which is preliminary data.</text>
</comment>
<accession>A0A6M0RPU0</accession>
<sequence length="301" mass="34451">MSKLLTIAIPTYNRASLLDQQMAWLNEAIHRLESSVEILISDNASSDETQRVIEKWCPQFSNVKFTNHRQPSNLGPIRNIEYCIEQAKGKFVWVVSDDDRLRPETLGYIIKHLSEKPDLTLIVLNHAAKNFAQDIVAYEQCYRIKEDVFATDGKSLFSKCLLQHQGGVTLTTALIYRTSVVQDSLTSWPEGMDNFSVQTYMTAYCALYGSVLLTAIPYVVCALGDHWFIQDTSTRNRFRYEDKPAMYARLSDIGYGRVLIWKFCLTVGQSIFELLRHPSKLSLFLRKLFSLANAKFHKKSA</sequence>
<feature type="domain" description="Glycosyltransferase 2-like" evidence="1">
    <location>
        <begin position="6"/>
        <end position="123"/>
    </location>
</feature>
<dbReference type="RefSeq" id="WP_163700583.1">
    <property type="nucleotide sequence ID" value="NZ_QXHD01000004.1"/>
</dbReference>
<dbReference type="GO" id="GO:0016758">
    <property type="term" value="F:hexosyltransferase activity"/>
    <property type="evidence" value="ECO:0007669"/>
    <property type="project" value="UniProtKB-ARBA"/>
</dbReference>
<dbReference type="EMBL" id="QXHD01000004">
    <property type="protein sequence ID" value="NEZ58196.1"/>
    <property type="molecule type" value="Genomic_DNA"/>
</dbReference>
<name>A0A6M0RPU0_9CYAN</name>
<evidence type="ECO:0000259" key="1">
    <source>
        <dbReference type="Pfam" id="PF00535"/>
    </source>
</evidence>
<reference evidence="2 3" key="1">
    <citation type="journal article" date="2020" name="Microb. Ecol.">
        <title>Ecogenomics of the Marine Benthic Filamentous Cyanobacterium Adonisia.</title>
        <authorList>
            <person name="Walter J.M."/>
            <person name="Coutinho F.H."/>
            <person name="Leomil L."/>
            <person name="Hargreaves P.I."/>
            <person name="Campeao M.E."/>
            <person name="Vieira V.V."/>
            <person name="Silva B.S."/>
            <person name="Fistarol G.O."/>
            <person name="Salomon P.S."/>
            <person name="Sawabe T."/>
            <person name="Mino S."/>
            <person name="Hosokawa M."/>
            <person name="Miyashita H."/>
            <person name="Maruyama F."/>
            <person name="van Verk M.C."/>
            <person name="Dutilh B.E."/>
            <person name="Thompson C.C."/>
            <person name="Thompson F.L."/>
        </authorList>
    </citation>
    <scope>NUCLEOTIDE SEQUENCE [LARGE SCALE GENOMIC DNA]</scope>
    <source>
        <strain evidence="2 3">CCMR0081</strain>
    </source>
</reference>
<gene>
    <name evidence="2" type="ORF">DXZ20_21615</name>
</gene>
<proteinExistence type="predicted"/>
<dbReference type="AlphaFoldDB" id="A0A6M0RPU0"/>
<dbReference type="InterPro" id="IPR001173">
    <property type="entry name" value="Glyco_trans_2-like"/>
</dbReference>
<dbReference type="Gene3D" id="3.90.550.10">
    <property type="entry name" value="Spore Coat Polysaccharide Biosynthesis Protein SpsA, Chain A"/>
    <property type="match status" value="1"/>
</dbReference>
<dbReference type="SUPFAM" id="SSF53448">
    <property type="entry name" value="Nucleotide-diphospho-sugar transferases"/>
    <property type="match status" value="1"/>
</dbReference>
<keyword evidence="2" id="KW-0808">Transferase</keyword>
<dbReference type="InterPro" id="IPR029044">
    <property type="entry name" value="Nucleotide-diphossugar_trans"/>
</dbReference>